<dbReference type="GO" id="GO:0046061">
    <property type="term" value="P:dATP catabolic process"/>
    <property type="evidence" value="ECO:0007669"/>
    <property type="project" value="TreeGrafter"/>
</dbReference>
<dbReference type="Gene3D" id="3.40.1010.10">
    <property type="entry name" value="Cobalt-precorrin-4 Transmethylase, Domain 1"/>
    <property type="match status" value="1"/>
</dbReference>
<dbReference type="InterPro" id="IPR014777">
    <property type="entry name" value="4pyrrole_Mease_sub1"/>
</dbReference>
<dbReference type="AlphaFoldDB" id="A0A9X2DRI4"/>
<feature type="domain" description="NTP pyrophosphohydrolase MazG-like" evidence="2">
    <location>
        <begin position="253"/>
        <end position="326"/>
    </location>
</feature>
<dbReference type="SUPFAM" id="SSF53790">
    <property type="entry name" value="Tetrapyrrole methylase"/>
    <property type="match status" value="1"/>
</dbReference>
<dbReference type="Proteomes" id="UP001139179">
    <property type="component" value="Unassembled WGS sequence"/>
</dbReference>
<dbReference type="InterPro" id="IPR048011">
    <property type="entry name" value="NTP-PPase_MazG-like_C"/>
</dbReference>
<reference evidence="3" key="1">
    <citation type="submission" date="2022-05" db="EMBL/GenBank/DDBJ databases">
        <title>Comparative Genomics of Spacecraft Associated Microbes.</title>
        <authorList>
            <person name="Tran M.T."/>
            <person name="Wright A."/>
            <person name="Seuylemezian A."/>
            <person name="Eisen J."/>
            <person name="Coil D."/>
        </authorList>
    </citation>
    <scope>NUCLEOTIDE SEQUENCE</scope>
    <source>
        <strain evidence="3">214.1.1</strain>
    </source>
</reference>
<dbReference type="GO" id="GO:0047429">
    <property type="term" value="F:nucleoside triphosphate diphosphatase activity"/>
    <property type="evidence" value="ECO:0007669"/>
    <property type="project" value="UniProtKB-EC"/>
</dbReference>
<dbReference type="GO" id="GO:0046047">
    <property type="term" value="P:TTP catabolic process"/>
    <property type="evidence" value="ECO:0007669"/>
    <property type="project" value="TreeGrafter"/>
</dbReference>
<dbReference type="Pfam" id="PF03819">
    <property type="entry name" value="MazG"/>
    <property type="match status" value="2"/>
</dbReference>
<dbReference type="NCBIfam" id="NF007113">
    <property type="entry name" value="PRK09562.1"/>
    <property type="match status" value="1"/>
</dbReference>
<dbReference type="Gene3D" id="1.10.287.1080">
    <property type="entry name" value="MazG-like"/>
    <property type="match status" value="2"/>
</dbReference>
<dbReference type="RefSeq" id="WP_251224499.1">
    <property type="nucleotide sequence ID" value="NZ_JAMBOL010000021.1"/>
</dbReference>
<proteinExistence type="predicted"/>
<evidence type="ECO:0000259" key="2">
    <source>
        <dbReference type="Pfam" id="PF03819"/>
    </source>
</evidence>
<evidence type="ECO:0000313" key="4">
    <source>
        <dbReference type="Proteomes" id="UP001139179"/>
    </source>
</evidence>
<dbReference type="InterPro" id="IPR000878">
    <property type="entry name" value="4pyrrol_Mease"/>
</dbReference>
<dbReference type="InterPro" id="IPR048015">
    <property type="entry name" value="NTP-PPase_MazG-like_N"/>
</dbReference>
<dbReference type="NCBIfam" id="TIGR00444">
    <property type="entry name" value="mazG"/>
    <property type="match status" value="1"/>
</dbReference>
<keyword evidence="3" id="KW-0378">Hydrolase</keyword>
<comment type="caution">
    <text evidence="3">The sequence shown here is derived from an EMBL/GenBank/DDBJ whole genome shotgun (WGS) entry which is preliminary data.</text>
</comment>
<name>A0A9X2DRI4_9BACI</name>
<dbReference type="PANTHER" id="PTHR30522">
    <property type="entry name" value="NUCLEOSIDE TRIPHOSPHATE PYROPHOSPHOHYDROLASE"/>
    <property type="match status" value="1"/>
</dbReference>
<dbReference type="GO" id="GO:0046081">
    <property type="term" value="P:dUTP catabolic process"/>
    <property type="evidence" value="ECO:0007669"/>
    <property type="project" value="TreeGrafter"/>
</dbReference>
<dbReference type="EC" id="3.6.1.9" evidence="3"/>
<accession>A0A9X2DRI4</accession>
<organism evidence="3 4">
    <name type="scientific">Halalkalibacter oceani</name>
    <dbReference type="NCBI Taxonomy" id="1653776"/>
    <lineage>
        <taxon>Bacteria</taxon>
        <taxon>Bacillati</taxon>
        <taxon>Bacillota</taxon>
        <taxon>Bacilli</taxon>
        <taxon>Bacillales</taxon>
        <taxon>Bacillaceae</taxon>
        <taxon>Halalkalibacter</taxon>
    </lineage>
</organism>
<feature type="domain" description="Tetrapyrrole methylase" evidence="1">
    <location>
        <begin position="4"/>
        <end position="204"/>
    </location>
</feature>
<dbReference type="GO" id="GO:0008168">
    <property type="term" value="F:methyltransferase activity"/>
    <property type="evidence" value="ECO:0007669"/>
    <property type="project" value="InterPro"/>
</dbReference>
<sequence>MKEITIIGLGAGEIEQMPFGIYRYLLKQEVVYVRTAEHPAVQALKEEGVACKAFDDLYEQHEEFEAVYQAIVDELVESAEEQVVYAVPGHPFVAERTVQLLVAEEAKGTIKLNILGGQSFLDAMYTALRIDPIEGCQIVDGTALQRDQLVLTEHMIIVQVYDAMIASEVKLTLMERLPDDYEVTIVTAAGSSEEELIRVPLYDLDRRTTLNNVTAVYVPPVHKEELLYREFTKLRKVIAALRGPGGCPWDQKQTHQSLKKYLLEETYEVLEAIDEQDDEHLVEELGDVLLQVLLHAQIGEDEGYFSIEDVIYAITEKMIRRHPHVFGETTVADAEEVLVNWDAIKKQEKGKEENSSLLANIPKSLPALMEAEQLQKQAAKGGFDWDEAAPIWMKLQEEISEFMVELKAGAEEEMTKEFGDILFVLANLARYYKIDPEEALLQTNRKFKRRFRYIEESVGAEGKALTELSLDELDERWEQAKQLEREENEHDAFR</sequence>
<evidence type="ECO:0000259" key="1">
    <source>
        <dbReference type="Pfam" id="PF00590"/>
    </source>
</evidence>
<dbReference type="InterPro" id="IPR035013">
    <property type="entry name" value="YabN_N"/>
</dbReference>
<keyword evidence="4" id="KW-1185">Reference proteome</keyword>
<dbReference type="PANTHER" id="PTHR30522:SF0">
    <property type="entry name" value="NUCLEOSIDE TRIPHOSPHATE PYROPHOSPHOHYDROLASE"/>
    <property type="match status" value="1"/>
</dbReference>
<gene>
    <name evidence="3" type="primary">mazG</name>
    <name evidence="3" type="ORF">M3202_17175</name>
</gene>
<evidence type="ECO:0000313" key="3">
    <source>
        <dbReference type="EMBL" id="MCM3715796.1"/>
    </source>
</evidence>
<feature type="domain" description="NTP pyrophosphohydrolase MazG-like" evidence="2">
    <location>
        <begin position="394"/>
        <end position="450"/>
    </location>
</feature>
<dbReference type="InterPro" id="IPR004518">
    <property type="entry name" value="MazG-like_dom"/>
</dbReference>
<dbReference type="InterPro" id="IPR035996">
    <property type="entry name" value="4pyrrol_Methylase_sf"/>
</dbReference>
<dbReference type="GO" id="GO:0006203">
    <property type="term" value="P:dGTP catabolic process"/>
    <property type="evidence" value="ECO:0007669"/>
    <property type="project" value="TreeGrafter"/>
</dbReference>
<dbReference type="FunFam" id="1.10.287.1080:FF:000003">
    <property type="entry name" value="Nucleoside triphosphate pyrophosphohydrolase"/>
    <property type="match status" value="1"/>
</dbReference>
<protein>
    <submittedName>
        <fullName evidence="3">Nucleoside triphosphate pyrophosphohydrolase</fullName>
        <ecNumber evidence="3">3.6.1.9</ecNumber>
    </submittedName>
</protein>
<dbReference type="CDD" id="cd11723">
    <property type="entry name" value="YabN_N_like"/>
    <property type="match status" value="1"/>
</dbReference>
<dbReference type="CDD" id="cd11529">
    <property type="entry name" value="NTP-PPase_MazG_Cterm"/>
    <property type="match status" value="1"/>
</dbReference>
<dbReference type="PIRSF" id="PIRSF002845">
    <property type="entry name" value="Ttrprl_mtas_MazG"/>
    <property type="match status" value="1"/>
</dbReference>
<dbReference type="InterPro" id="IPR011551">
    <property type="entry name" value="NTP_PyrPHydrolase_MazG"/>
</dbReference>
<dbReference type="EMBL" id="JAMBOL010000021">
    <property type="protein sequence ID" value="MCM3715796.1"/>
    <property type="molecule type" value="Genomic_DNA"/>
</dbReference>
<dbReference type="GO" id="GO:0006950">
    <property type="term" value="P:response to stress"/>
    <property type="evidence" value="ECO:0007669"/>
    <property type="project" value="UniProtKB-ARBA"/>
</dbReference>
<dbReference type="GO" id="GO:0046052">
    <property type="term" value="P:UTP catabolic process"/>
    <property type="evidence" value="ECO:0007669"/>
    <property type="project" value="TreeGrafter"/>
</dbReference>
<dbReference type="Pfam" id="PF00590">
    <property type="entry name" value="TP_methylase"/>
    <property type="match status" value="1"/>
</dbReference>
<dbReference type="SUPFAM" id="SSF101386">
    <property type="entry name" value="all-alpha NTP pyrophosphatases"/>
    <property type="match status" value="2"/>
</dbReference>
<dbReference type="GO" id="GO:0046076">
    <property type="term" value="P:dTTP catabolic process"/>
    <property type="evidence" value="ECO:0007669"/>
    <property type="project" value="TreeGrafter"/>
</dbReference>
<dbReference type="InterPro" id="IPR024180">
    <property type="entry name" value="Tetrapyrrole_Mease/MazG_pred"/>
</dbReference>
<dbReference type="FunFam" id="1.10.287.1080:FF:000001">
    <property type="entry name" value="Nucleoside triphosphate pyrophosphohydrolase"/>
    <property type="match status" value="1"/>
</dbReference>
<dbReference type="CDD" id="cd11528">
    <property type="entry name" value="NTP-PPase_MazG_Nterm"/>
    <property type="match status" value="1"/>
</dbReference>